<dbReference type="RefSeq" id="WP_051615194.1">
    <property type="nucleotide sequence ID" value="NZ_AWFG01000020.1"/>
</dbReference>
<evidence type="ECO:0008006" key="6">
    <source>
        <dbReference type="Google" id="ProtNLM"/>
    </source>
</evidence>
<evidence type="ECO:0000313" key="4">
    <source>
        <dbReference type="EMBL" id="KCZ58703.1"/>
    </source>
</evidence>
<dbReference type="EMBL" id="AWFG01000020">
    <property type="protein sequence ID" value="KCZ58703.1"/>
    <property type="molecule type" value="Genomic_DNA"/>
</dbReference>
<evidence type="ECO:0000313" key="5">
    <source>
        <dbReference type="Proteomes" id="UP000027190"/>
    </source>
</evidence>
<dbReference type="PANTHER" id="PTHR16943:SF8">
    <property type="entry name" value="2-METHYLCITRATE DEHYDRATASE"/>
    <property type="match status" value="1"/>
</dbReference>
<proteinExistence type="inferred from homology"/>
<comment type="caution">
    <text evidence="4">The sequence shown here is derived from an EMBL/GenBank/DDBJ whole genome shotgun (WGS) entry which is preliminary data.</text>
</comment>
<dbReference type="InterPro" id="IPR042188">
    <property type="entry name" value="MmgE/PrpD_sf_2"/>
</dbReference>
<evidence type="ECO:0000259" key="2">
    <source>
        <dbReference type="Pfam" id="PF03972"/>
    </source>
</evidence>
<feature type="domain" description="MmgE/PrpD N-terminal" evidence="2">
    <location>
        <begin position="6"/>
        <end position="239"/>
    </location>
</feature>
<dbReference type="Gene3D" id="3.30.1330.120">
    <property type="entry name" value="2-methylcitrate dehydratase PrpD"/>
    <property type="match status" value="1"/>
</dbReference>
<evidence type="ECO:0000259" key="3">
    <source>
        <dbReference type="Pfam" id="PF19305"/>
    </source>
</evidence>
<reference evidence="4 5" key="1">
    <citation type="journal article" date="2014" name="Antonie Van Leeuwenhoek">
        <title>Hyphomonas beringensis sp. nov. and Hyphomonas chukchiensis sp. nov., isolated from surface seawater of the Bering Sea and Chukchi Sea.</title>
        <authorList>
            <person name="Li C."/>
            <person name="Lai Q."/>
            <person name="Li G."/>
            <person name="Dong C."/>
            <person name="Wang J."/>
            <person name="Liao Y."/>
            <person name="Shao Z."/>
        </authorList>
    </citation>
    <scope>NUCLEOTIDE SEQUENCE [LARGE SCALE GENOMIC DNA]</scope>
    <source>
        <strain evidence="4 5">BH-BN04-4</strain>
    </source>
</reference>
<comment type="similarity">
    <text evidence="1">Belongs to the PrpD family.</text>
</comment>
<dbReference type="OrthoDB" id="9795089at2"/>
<accession>A0A062UPD1</accession>
<dbReference type="Pfam" id="PF03972">
    <property type="entry name" value="MmgE_PrpD_N"/>
    <property type="match status" value="1"/>
</dbReference>
<dbReference type="InterPro" id="IPR045337">
    <property type="entry name" value="MmgE_PrpD_C"/>
</dbReference>
<dbReference type="SUPFAM" id="SSF103378">
    <property type="entry name" value="2-methylcitrate dehydratase PrpD"/>
    <property type="match status" value="1"/>
</dbReference>
<dbReference type="AlphaFoldDB" id="A0A062UPD1"/>
<dbReference type="Pfam" id="PF19305">
    <property type="entry name" value="MmgE_PrpD_C"/>
    <property type="match status" value="1"/>
</dbReference>
<name>A0A062UPD1_9PROT</name>
<dbReference type="InterPro" id="IPR042183">
    <property type="entry name" value="MmgE/PrpD_sf_1"/>
</dbReference>
<dbReference type="Gene3D" id="1.10.4100.10">
    <property type="entry name" value="2-methylcitrate dehydratase PrpD"/>
    <property type="match status" value="1"/>
</dbReference>
<evidence type="ECO:0000256" key="1">
    <source>
        <dbReference type="ARBA" id="ARBA00006174"/>
    </source>
</evidence>
<keyword evidence="5" id="KW-1185">Reference proteome</keyword>
<dbReference type="STRING" id="1280947.HY30_15975"/>
<dbReference type="GO" id="GO:0016829">
    <property type="term" value="F:lyase activity"/>
    <property type="evidence" value="ECO:0007669"/>
    <property type="project" value="InterPro"/>
</dbReference>
<dbReference type="eggNOG" id="COG2079">
    <property type="taxonomic scope" value="Bacteria"/>
</dbReference>
<dbReference type="InterPro" id="IPR036148">
    <property type="entry name" value="MmgE/PrpD_sf"/>
</dbReference>
<protein>
    <recommendedName>
        <fullName evidence="6">MmgE/PrpD family protein</fullName>
    </recommendedName>
</protein>
<dbReference type="InterPro" id="IPR005656">
    <property type="entry name" value="MmgE_PrpD"/>
</dbReference>
<feature type="domain" description="MmgE/PrpD C-terminal" evidence="3">
    <location>
        <begin position="266"/>
        <end position="421"/>
    </location>
</feature>
<gene>
    <name evidence="4" type="ORF">HY30_15975</name>
</gene>
<organism evidence="4 5">
    <name type="scientific">Hyphomonas chukchiensis</name>
    <dbReference type="NCBI Taxonomy" id="1280947"/>
    <lineage>
        <taxon>Bacteria</taxon>
        <taxon>Pseudomonadati</taxon>
        <taxon>Pseudomonadota</taxon>
        <taxon>Alphaproteobacteria</taxon>
        <taxon>Hyphomonadales</taxon>
        <taxon>Hyphomonadaceae</taxon>
        <taxon>Hyphomonas</taxon>
    </lineage>
</organism>
<dbReference type="InterPro" id="IPR045336">
    <property type="entry name" value="MmgE_PrpD_N"/>
</dbReference>
<sequence length="447" mass="47488">MSGLTQDLAELVAESRKFVLPLDAIAIAKRGFIDAIATMLSGRNEKVVLTLCELHGRLERGGSSVLMGLASADVQSAVMINSASAHALDFDDVALLGHPSAVLVPAVLAEADRLGRSGAEAVAAYVSGYQVWAELCWRESDPLHAKGWHPTSIFGTIGAAAAVASLHGFDAVTARNALAIAASFSSGLAANFGSMAKPLQVGMAASRGVYAARLAGAGMTGSEDALEHYAGLLAAISPRGNTDRNSRIRPQERLWISELGLSIKKYPICYATHRAIDGLIELTRANAIASDDIGQVRVIFSPTQAALLRNHRPKTALEAAFSIEFAAAAAITAGHIGFEQMTDSYVGRADVQGLIEKVEIETIDTHSPNELGLALTERVIVVMHDGREFDSGEIRFARGNAQLPLSDEELSQKFHMCAQGVDWIDPDALLGKLQNLENLRATTDLTN</sequence>
<dbReference type="PANTHER" id="PTHR16943">
    <property type="entry name" value="2-METHYLCITRATE DEHYDRATASE-RELATED"/>
    <property type="match status" value="1"/>
</dbReference>
<dbReference type="Proteomes" id="UP000027190">
    <property type="component" value="Unassembled WGS sequence"/>
</dbReference>
<dbReference type="PATRIC" id="fig|1280947.3.peg.1784"/>